<comment type="caution">
    <text evidence="2">The sequence shown here is derived from an EMBL/GenBank/DDBJ whole genome shotgun (WGS) entry which is preliminary data.</text>
</comment>
<dbReference type="AlphaFoldDB" id="X0UBH0"/>
<feature type="non-terminal residue" evidence="2">
    <location>
        <position position="1"/>
    </location>
</feature>
<organism evidence="2">
    <name type="scientific">marine sediment metagenome</name>
    <dbReference type="NCBI Taxonomy" id="412755"/>
    <lineage>
        <taxon>unclassified sequences</taxon>
        <taxon>metagenomes</taxon>
        <taxon>ecological metagenomes</taxon>
    </lineage>
</organism>
<feature type="domain" description="DUF2326" evidence="1">
    <location>
        <begin position="100"/>
        <end position="232"/>
    </location>
</feature>
<accession>X0UBH0</accession>
<reference evidence="2" key="1">
    <citation type="journal article" date="2014" name="Front. Microbiol.">
        <title>High frequency of phylogenetically diverse reductive dehalogenase-homologous genes in deep subseafloor sedimentary metagenomes.</title>
        <authorList>
            <person name="Kawai M."/>
            <person name="Futagami T."/>
            <person name="Toyoda A."/>
            <person name="Takaki Y."/>
            <person name="Nishi S."/>
            <person name="Hori S."/>
            <person name="Arai W."/>
            <person name="Tsubouchi T."/>
            <person name="Morono Y."/>
            <person name="Uchiyama I."/>
            <person name="Ito T."/>
            <person name="Fujiyama A."/>
            <person name="Inagaki F."/>
            <person name="Takami H."/>
        </authorList>
    </citation>
    <scope>NUCLEOTIDE SEQUENCE</scope>
    <source>
        <strain evidence="2">Expedition CK06-06</strain>
    </source>
</reference>
<evidence type="ECO:0000259" key="1">
    <source>
        <dbReference type="Pfam" id="PF10088"/>
    </source>
</evidence>
<gene>
    <name evidence="2" type="ORF">S01H1_41972</name>
</gene>
<evidence type="ECO:0000313" key="2">
    <source>
        <dbReference type="EMBL" id="GAG02910.1"/>
    </source>
</evidence>
<dbReference type="Pfam" id="PF10088">
    <property type="entry name" value="DUF2326"/>
    <property type="match status" value="1"/>
</dbReference>
<proteinExistence type="predicted"/>
<name>X0UBH0_9ZZZZ</name>
<dbReference type="EMBL" id="BARS01026641">
    <property type="protein sequence ID" value="GAG02910.1"/>
    <property type="molecule type" value="Genomic_DNA"/>
</dbReference>
<sequence length="232" mass="26784">SDMESRKQQIQKLNEERTELMQLLKTHGALEEYAQIQAKHQKTIAELKDINIRLENLRKFEQGKSAIKVEKEHLKQEANSDLAERKSQKERAILLFNSNSEALYEAPGILSIDVTENGYKFNVTIERSGSQGIGNMEIFCYDLMLSQLWAEKMPIFLIHDSIIFDGVDERQKALALQLAKKESKERAFQYICTLNSDTVPYKDFSKDFNLDKYIRLRLTDATEDGGLLGIRF</sequence>
<dbReference type="InterPro" id="IPR018760">
    <property type="entry name" value="DUF2326"/>
</dbReference>
<protein>
    <recommendedName>
        <fullName evidence="1">DUF2326 domain-containing protein</fullName>
    </recommendedName>
</protein>